<comment type="similarity">
    <text evidence="1">Belongs to the glycosyltransferase 2 family.</text>
</comment>
<dbReference type="AlphaFoldDB" id="S0FKZ8"/>
<dbReference type="InterPro" id="IPR029044">
    <property type="entry name" value="Nucleotide-diphossugar_trans"/>
</dbReference>
<feature type="transmembrane region" description="Helical" evidence="4">
    <location>
        <begin position="15"/>
        <end position="36"/>
    </location>
</feature>
<feature type="transmembrane region" description="Helical" evidence="4">
    <location>
        <begin position="344"/>
        <end position="362"/>
    </location>
</feature>
<dbReference type="SUPFAM" id="SSF53448">
    <property type="entry name" value="Nucleotide-diphospho-sugar transferases"/>
    <property type="match status" value="1"/>
</dbReference>
<sequence>METIIYYTIFYFSELIQVIIFIAGCYFFGISIFGWIKKKENVSDIKPEKKFAVVVAAHNEELVISHIIDSLFKQNYPGELFDVFVIADNCTDNTAKIAEAHGAKIHIRENTAKRGKGHALEWMFERIFKMDIRYDAIAVFDADNLVSPNFLSEMNIQLCRGHKVVQGYIDSKNPFDSWITCSYSIAFWLSNRIFQLPRYYLRLSCGLCGTGFCVDTNVLSELKWGATCLTEDLEYTMKLALNGIKIAWSHKAVVYDEKPITLKQSWRQRKRWMQGHADCASKYLGPLFRQAFSQGDLIALDCALYLFQPIRLIFVGMMTIMMWIQTVYPEFPLFSVQYVFPVQVWYVMGLFEILYGPLVILAEKKFNIKVLLGFVIYPFYCLTWAPIALQGFLERNNKEWSHTAHTRQLSIGDVENGN</sequence>
<evidence type="ECO:0000313" key="5">
    <source>
        <dbReference type="EMBL" id="EMS70991.1"/>
    </source>
</evidence>
<feature type="transmembrane region" description="Helical" evidence="4">
    <location>
        <begin position="374"/>
        <end position="393"/>
    </location>
</feature>
<dbReference type="Proteomes" id="UP000014155">
    <property type="component" value="Unassembled WGS sequence"/>
</dbReference>
<dbReference type="PATRIC" id="fig|1195236.3.peg.3471"/>
<dbReference type="EMBL" id="AORV01000044">
    <property type="protein sequence ID" value="EMS70991.1"/>
    <property type="molecule type" value="Genomic_DNA"/>
</dbReference>
<keyword evidence="6" id="KW-1185">Reference proteome</keyword>
<dbReference type="CDD" id="cd06438">
    <property type="entry name" value="EpsO_like"/>
    <property type="match status" value="1"/>
</dbReference>
<protein>
    <submittedName>
        <fullName evidence="5">Glycosyl transferase family 2 protein</fullName>
    </submittedName>
</protein>
<reference evidence="5 6" key="1">
    <citation type="journal article" date="2013" name="Genome Announc.">
        <title>Draft Genome Sequence of the Cellulolytic, Mesophilic, Anaerobic Bacterium Clostridium termitidis Strain CT1112 (DSM 5398).</title>
        <authorList>
            <person name="Lal S."/>
            <person name="Ramachandran U."/>
            <person name="Zhang X."/>
            <person name="Munir R."/>
            <person name="Sparling R."/>
            <person name="Levin D.B."/>
        </authorList>
    </citation>
    <scope>NUCLEOTIDE SEQUENCE [LARGE SCALE GENOMIC DNA]</scope>
    <source>
        <strain evidence="5 6">CT1112</strain>
    </source>
</reference>
<name>S0FKZ8_RUMCE</name>
<evidence type="ECO:0000256" key="1">
    <source>
        <dbReference type="ARBA" id="ARBA00006739"/>
    </source>
</evidence>
<organism evidence="5 6">
    <name type="scientific">Ruminiclostridium cellobioparum subsp. termitidis CT1112</name>
    <dbReference type="NCBI Taxonomy" id="1195236"/>
    <lineage>
        <taxon>Bacteria</taxon>
        <taxon>Bacillati</taxon>
        <taxon>Bacillota</taxon>
        <taxon>Clostridia</taxon>
        <taxon>Eubacteriales</taxon>
        <taxon>Oscillospiraceae</taxon>
        <taxon>Ruminiclostridium</taxon>
    </lineage>
</organism>
<dbReference type="PANTHER" id="PTHR43630:SF1">
    <property type="entry name" value="POLY-BETA-1,6-N-ACETYL-D-GLUCOSAMINE SYNTHASE"/>
    <property type="match status" value="1"/>
</dbReference>
<keyword evidence="4" id="KW-1133">Transmembrane helix</keyword>
<dbReference type="eggNOG" id="COG1215">
    <property type="taxonomic scope" value="Bacteria"/>
</dbReference>
<evidence type="ECO:0000313" key="6">
    <source>
        <dbReference type="Proteomes" id="UP000014155"/>
    </source>
</evidence>
<accession>S0FKZ8</accession>
<dbReference type="Pfam" id="PF13641">
    <property type="entry name" value="Glyco_tranf_2_3"/>
    <property type="match status" value="1"/>
</dbReference>
<dbReference type="Gene3D" id="3.90.550.10">
    <property type="entry name" value="Spore Coat Polysaccharide Biosynthesis Protein SpsA, Chain A"/>
    <property type="match status" value="1"/>
</dbReference>
<keyword evidence="4" id="KW-0812">Transmembrane</keyword>
<dbReference type="STRING" id="1195236.CTER_3248"/>
<comment type="caution">
    <text evidence="5">The sequence shown here is derived from an EMBL/GenBank/DDBJ whole genome shotgun (WGS) entry which is preliminary data.</text>
</comment>
<proteinExistence type="inferred from homology"/>
<feature type="transmembrane region" description="Helical" evidence="4">
    <location>
        <begin position="297"/>
        <end position="324"/>
    </location>
</feature>
<dbReference type="GO" id="GO:0016757">
    <property type="term" value="F:glycosyltransferase activity"/>
    <property type="evidence" value="ECO:0007669"/>
    <property type="project" value="UniProtKB-KW"/>
</dbReference>
<keyword evidence="4" id="KW-0472">Membrane</keyword>
<keyword evidence="3 5" id="KW-0808">Transferase</keyword>
<dbReference type="PANTHER" id="PTHR43630">
    <property type="entry name" value="POLY-BETA-1,6-N-ACETYL-D-GLUCOSAMINE SYNTHASE"/>
    <property type="match status" value="1"/>
</dbReference>
<evidence type="ECO:0000256" key="2">
    <source>
        <dbReference type="ARBA" id="ARBA00022676"/>
    </source>
</evidence>
<gene>
    <name evidence="5" type="ORF">CTER_3248</name>
</gene>
<evidence type="ECO:0000256" key="4">
    <source>
        <dbReference type="SAM" id="Phobius"/>
    </source>
</evidence>
<keyword evidence="2" id="KW-0328">Glycosyltransferase</keyword>
<evidence type="ECO:0000256" key="3">
    <source>
        <dbReference type="ARBA" id="ARBA00022679"/>
    </source>
</evidence>
<dbReference type="RefSeq" id="WP_004627236.1">
    <property type="nucleotide sequence ID" value="NZ_AORV01000044.1"/>
</dbReference>